<evidence type="ECO:0000313" key="3">
    <source>
        <dbReference type="Proteomes" id="UP000294850"/>
    </source>
</evidence>
<evidence type="ECO:0000256" key="1">
    <source>
        <dbReference type="SAM" id="SignalP"/>
    </source>
</evidence>
<dbReference type="EMBL" id="SMFL01000006">
    <property type="protein sequence ID" value="TDE13823.1"/>
    <property type="molecule type" value="Genomic_DNA"/>
</dbReference>
<feature type="signal peptide" evidence="1">
    <location>
        <begin position="1"/>
        <end position="19"/>
    </location>
</feature>
<dbReference type="AlphaFoldDB" id="A0A4R5DSI6"/>
<protein>
    <recommendedName>
        <fullName evidence="4">Outer membrane protein beta-barrel domain-containing protein</fullName>
    </recommendedName>
</protein>
<comment type="caution">
    <text evidence="2">The sequence shown here is derived from an EMBL/GenBank/DDBJ whole genome shotgun (WGS) entry which is preliminary data.</text>
</comment>
<sequence length="194" mass="21455">MKSLFLFTIHLLILSPVMAQKSVPVKRFVNHTEVGGLFGRVNYGDVANNNPEMSESKVSLTVQSYGGIKLNDRLSTGLTVAIDWYKAALINPVSAGVRYDLTNGKAARLFASADAGYGFAWFHNDLDGYKTKGGLMLNPGIGLKYGKPGNSAFTIVLSWKRQQVQVDKPPLWNGTERWEDRVYNRLAVRIGMSI</sequence>
<dbReference type="RefSeq" id="WP_131959698.1">
    <property type="nucleotide sequence ID" value="NZ_SMFL01000006.1"/>
</dbReference>
<proteinExistence type="predicted"/>
<organism evidence="2 3">
    <name type="scientific">Dyadobacter psychrotolerans</name>
    <dbReference type="NCBI Taxonomy" id="2541721"/>
    <lineage>
        <taxon>Bacteria</taxon>
        <taxon>Pseudomonadati</taxon>
        <taxon>Bacteroidota</taxon>
        <taxon>Cytophagia</taxon>
        <taxon>Cytophagales</taxon>
        <taxon>Spirosomataceae</taxon>
        <taxon>Dyadobacter</taxon>
    </lineage>
</organism>
<dbReference type="Proteomes" id="UP000294850">
    <property type="component" value="Unassembled WGS sequence"/>
</dbReference>
<keyword evidence="1" id="KW-0732">Signal</keyword>
<name>A0A4R5DSI6_9BACT</name>
<keyword evidence="3" id="KW-1185">Reference proteome</keyword>
<gene>
    <name evidence="2" type="ORF">E0F88_18200</name>
</gene>
<accession>A0A4R5DSI6</accession>
<evidence type="ECO:0008006" key="4">
    <source>
        <dbReference type="Google" id="ProtNLM"/>
    </source>
</evidence>
<evidence type="ECO:0000313" key="2">
    <source>
        <dbReference type="EMBL" id="TDE13823.1"/>
    </source>
</evidence>
<feature type="chain" id="PRO_5020601816" description="Outer membrane protein beta-barrel domain-containing protein" evidence="1">
    <location>
        <begin position="20"/>
        <end position="194"/>
    </location>
</feature>
<dbReference type="OrthoDB" id="1121518at2"/>
<reference evidence="2 3" key="1">
    <citation type="submission" date="2019-03" db="EMBL/GenBank/DDBJ databases">
        <title>Dyadobacter AR-3-6 sp. nov., isolated from arctic soil.</title>
        <authorList>
            <person name="Chaudhary D.K."/>
        </authorList>
    </citation>
    <scope>NUCLEOTIDE SEQUENCE [LARGE SCALE GENOMIC DNA]</scope>
    <source>
        <strain evidence="2 3">AR-3-6</strain>
    </source>
</reference>